<dbReference type="Proteomes" id="UP000799771">
    <property type="component" value="Unassembled WGS sequence"/>
</dbReference>
<reference evidence="2" key="1">
    <citation type="journal article" date="2020" name="Stud. Mycol.">
        <title>101 Dothideomycetes genomes: a test case for predicting lifestyles and emergence of pathogens.</title>
        <authorList>
            <person name="Haridas S."/>
            <person name="Albert R."/>
            <person name="Binder M."/>
            <person name="Bloem J."/>
            <person name="Labutti K."/>
            <person name="Salamov A."/>
            <person name="Andreopoulos B."/>
            <person name="Baker S."/>
            <person name="Barry K."/>
            <person name="Bills G."/>
            <person name="Bluhm B."/>
            <person name="Cannon C."/>
            <person name="Castanera R."/>
            <person name="Culley D."/>
            <person name="Daum C."/>
            <person name="Ezra D."/>
            <person name="Gonzalez J."/>
            <person name="Henrissat B."/>
            <person name="Kuo A."/>
            <person name="Liang C."/>
            <person name="Lipzen A."/>
            <person name="Lutzoni F."/>
            <person name="Magnuson J."/>
            <person name="Mondo S."/>
            <person name="Nolan M."/>
            <person name="Ohm R."/>
            <person name="Pangilinan J."/>
            <person name="Park H.-J."/>
            <person name="Ramirez L."/>
            <person name="Alfaro M."/>
            <person name="Sun H."/>
            <person name="Tritt A."/>
            <person name="Yoshinaga Y."/>
            <person name="Zwiers L.-H."/>
            <person name="Turgeon B."/>
            <person name="Goodwin S."/>
            <person name="Spatafora J."/>
            <person name="Crous P."/>
            <person name="Grigoriev I."/>
        </authorList>
    </citation>
    <scope>NUCLEOTIDE SEQUENCE</scope>
    <source>
        <strain evidence="2">CBS 119687</strain>
    </source>
</reference>
<organism evidence="2 3">
    <name type="scientific">Dothidotthia symphoricarpi CBS 119687</name>
    <dbReference type="NCBI Taxonomy" id="1392245"/>
    <lineage>
        <taxon>Eukaryota</taxon>
        <taxon>Fungi</taxon>
        <taxon>Dikarya</taxon>
        <taxon>Ascomycota</taxon>
        <taxon>Pezizomycotina</taxon>
        <taxon>Dothideomycetes</taxon>
        <taxon>Pleosporomycetidae</taxon>
        <taxon>Pleosporales</taxon>
        <taxon>Dothidotthiaceae</taxon>
        <taxon>Dothidotthia</taxon>
    </lineage>
</organism>
<feature type="compositionally biased region" description="Polar residues" evidence="1">
    <location>
        <begin position="111"/>
        <end position="133"/>
    </location>
</feature>
<evidence type="ECO:0000313" key="2">
    <source>
        <dbReference type="EMBL" id="KAF2128584.1"/>
    </source>
</evidence>
<dbReference type="RefSeq" id="XP_033522973.1">
    <property type="nucleotide sequence ID" value="XM_033672446.1"/>
</dbReference>
<gene>
    <name evidence="2" type="ORF">P153DRAFT_423769</name>
</gene>
<dbReference type="EMBL" id="ML977508">
    <property type="protein sequence ID" value="KAF2128584.1"/>
    <property type="molecule type" value="Genomic_DNA"/>
</dbReference>
<name>A0A6A6AC49_9PLEO</name>
<accession>A0A6A6AC49</accession>
<feature type="region of interest" description="Disordered" evidence="1">
    <location>
        <begin position="177"/>
        <end position="199"/>
    </location>
</feature>
<evidence type="ECO:0000313" key="3">
    <source>
        <dbReference type="Proteomes" id="UP000799771"/>
    </source>
</evidence>
<protein>
    <submittedName>
        <fullName evidence="2">Uncharacterized protein</fullName>
    </submittedName>
</protein>
<evidence type="ECO:0000256" key="1">
    <source>
        <dbReference type="SAM" id="MobiDB-lite"/>
    </source>
</evidence>
<feature type="compositionally biased region" description="Basic and acidic residues" evidence="1">
    <location>
        <begin position="79"/>
        <end position="89"/>
    </location>
</feature>
<feature type="region of interest" description="Disordered" evidence="1">
    <location>
        <begin position="50"/>
        <end position="133"/>
    </location>
</feature>
<feature type="compositionally biased region" description="Basic and acidic residues" evidence="1">
    <location>
        <begin position="17"/>
        <end position="29"/>
    </location>
</feature>
<keyword evidence="3" id="KW-1185">Reference proteome</keyword>
<dbReference type="OrthoDB" id="3785477at2759"/>
<feature type="region of interest" description="Disordered" evidence="1">
    <location>
        <begin position="1"/>
        <end position="36"/>
    </location>
</feature>
<dbReference type="GeneID" id="54412878"/>
<proteinExistence type="predicted"/>
<dbReference type="AlphaFoldDB" id="A0A6A6AC49"/>
<sequence>MKNLRTKGMLPIPPSRFFKEGPNQDERAANAEGAGAEVEFDAGIQSVSLRRKAPRFFMRRTGNMGKSRPAPLSLTAGGEQRDQRQEELPPAKPHRPIFSPFPSTRDPRPSPGSTQTRITSISRPTLTPQLCSPPTTQSLTIVPFHKPAGLPPPRPPRPDSLDEDTLAFMRSNARTGFSTNNRVSNSTATCSTPRSYTSSIEGRLGLPTGYATPHSYSTESSPLAARFPLDASHLLSMRDSAGSVKANPRFSAYLNAQQGVASDGVEAEDREVGPLELYDKGKEGEWIMEKRVSQGPKGVPGMLFRDRRGGWHFVADI</sequence>